<keyword evidence="2" id="KW-1185">Reference proteome</keyword>
<sequence length="439" mass="46849">MCAPKVAKSQNVELRLDFSASRNISVFQDIKDDYAHDGKDVHISGDVIIRRSGAGTPGPSIKVQTIVNDRSLKLELDWDDDEQRLKIWTPRSISWSDSLSSPCAVVQATIWVPADSILDKLSVETVHLGVKLLDNLSLQLRGSTRLASTVGSVVAATDGVKDKADLMHNAPPTTFNLDTRNVEIKTISGNIMGSWPLYDYLGLETISGSIHAGVRPKDALKDRPRPAILYAKSISGNIEVYEPITEATATRALQEKGASIASGPEDLIPPRSYGVDLQSMSGTVKASVAFGTSFKTHTTSGKMDLTLLPVLDQTQALDTSSTSGDTTVGVLEQPGQPILPTGAAHMNSPPLRVLSGKHTATSARIRVTYPSSWEGFIDADTLSGKINVGGEGVEIIRRREDGFPGIKKAVLAHKGSIEKGGGIKAHTTSGDIRVAIGSL</sequence>
<accession>A0A9P4Y367</accession>
<evidence type="ECO:0008006" key="3">
    <source>
        <dbReference type="Google" id="ProtNLM"/>
    </source>
</evidence>
<evidence type="ECO:0000313" key="2">
    <source>
        <dbReference type="Proteomes" id="UP000803844"/>
    </source>
</evidence>
<protein>
    <recommendedName>
        <fullName evidence="3">Adhesin domain-containing protein</fullName>
    </recommendedName>
</protein>
<gene>
    <name evidence="1" type="ORF">M406DRAFT_276198</name>
</gene>
<evidence type="ECO:0000313" key="1">
    <source>
        <dbReference type="EMBL" id="KAF3765522.1"/>
    </source>
</evidence>
<organism evidence="1 2">
    <name type="scientific">Cryphonectria parasitica (strain ATCC 38755 / EP155)</name>
    <dbReference type="NCBI Taxonomy" id="660469"/>
    <lineage>
        <taxon>Eukaryota</taxon>
        <taxon>Fungi</taxon>
        <taxon>Dikarya</taxon>
        <taxon>Ascomycota</taxon>
        <taxon>Pezizomycotina</taxon>
        <taxon>Sordariomycetes</taxon>
        <taxon>Sordariomycetidae</taxon>
        <taxon>Diaporthales</taxon>
        <taxon>Cryphonectriaceae</taxon>
        <taxon>Cryphonectria-Endothia species complex</taxon>
        <taxon>Cryphonectria</taxon>
    </lineage>
</organism>
<dbReference type="EMBL" id="MU032347">
    <property type="protein sequence ID" value="KAF3765522.1"/>
    <property type="molecule type" value="Genomic_DNA"/>
</dbReference>
<dbReference type="RefSeq" id="XP_040776483.1">
    <property type="nucleotide sequence ID" value="XM_040918272.1"/>
</dbReference>
<reference evidence="1" key="1">
    <citation type="journal article" date="2020" name="Phytopathology">
        <title>Genome sequence of the chestnut blight fungus Cryphonectria parasitica EP155: A fundamental resource for an archetypical invasive plant pathogen.</title>
        <authorList>
            <person name="Crouch J.A."/>
            <person name="Dawe A."/>
            <person name="Aerts A."/>
            <person name="Barry K."/>
            <person name="Churchill A.C.L."/>
            <person name="Grimwood J."/>
            <person name="Hillman B."/>
            <person name="Milgroom M.G."/>
            <person name="Pangilinan J."/>
            <person name="Smith M."/>
            <person name="Salamov A."/>
            <person name="Schmutz J."/>
            <person name="Yadav J."/>
            <person name="Grigoriev I.V."/>
            <person name="Nuss D."/>
        </authorList>
    </citation>
    <scope>NUCLEOTIDE SEQUENCE</scope>
    <source>
        <strain evidence="1">EP155</strain>
    </source>
</reference>
<comment type="caution">
    <text evidence="1">The sequence shown here is derived from an EMBL/GenBank/DDBJ whole genome shotgun (WGS) entry which is preliminary data.</text>
</comment>
<dbReference type="OrthoDB" id="3539644at2759"/>
<name>A0A9P4Y367_CRYP1</name>
<dbReference type="GeneID" id="63835401"/>
<dbReference type="AlphaFoldDB" id="A0A9P4Y367"/>
<proteinExistence type="predicted"/>
<dbReference type="Proteomes" id="UP000803844">
    <property type="component" value="Unassembled WGS sequence"/>
</dbReference>